<dbReference type="OrthoDB" id="9788327at2"/>
<dbReference type="GO" id="GO:0005737">
    <property type="term" value="C:cytoplasm"/>
    <property type="evidence" value="ECO:0007669"/>
    <property type="project" value="TreeGrafter"/>
</dbReference>
<dbReference type="SUPFAM" id="SSF54001">
    <property type="entry name" value="Cysteine proteinases"/>
    <property type="match status" value="1"/>
</dbReference>
<evidence type="ECO:0000256" key="1">
    <source>
        <dbReference type="SAM" id="Coils"/>
    </source>
</evidence>
<reference evidence="3 4" key="1">
    <citation type="submission" date="2016-08" db="EMBL/GenBank/DDBJ databases">
        <title>A new outlook on sporulation: Clostridium algidixylanolyticum.</title>
        <authorList>
            <person name="Poppleton D.I."/>
            <person name="Gribaldo S."/>
        </authorList>
    </citation>
    <scope>NUCLEOTIDE SEQUENCE [LARGE SCALE GENOMIC DNA]</scope>
    <source>
        <strain evidence="3 4">SPL73</strain>
    </source>
</reference>
<evidence type="ECO:0000313" key="4">
    <source>
        <dbReference type="Proteomes" id="UP000284277"/>
    </source>
</evidence>
<dbReference type="Gene3D" id="3.10.620.30">
    <property type="match status" value="1"/>
</dbReference>
<dbReference type="AlphaFoldDB" id="A0A419T533"/>
<sequence length="342" mass="40310">MELYYYSQLDKQQQRIYQVMKNGLESLSLSFDVQRVDGKELSDIFNKLKLDCPEIFYAPTFRYSYYEDSTLVKIKPEYLFDKNKIKEHQLAMNARVEKLARVVMDKSDWEKEQYIHDFICESVTYDKLKKQYSHEILGPLGQGVGVCEGIAKSVKILCDQLSIPCIVVISENNPVKNIKYRHAWNVIRINGVWYHLDATFDNTLGKKEVRYDYFNLDDKSIFKDHEALIYKAPACNEDNYFYYKEKKLSFTKQEDVAKRCQQAIKKGKVLTFHWRGGYLTKVVMEELLQVIAEAAKEKNRHSQISINWQQAVIRVKFMEEQIENSVKMEDAYEEENEAALIQ</sequence>
<dbReference type="Pfam" id="PF01841">
    <property type="entry name" value="Transglut_core"/>
    <property type="match status" value="1"/>
</dbReference>
<keyword evidence="4" id="KW-1185">Reference proteome</keyword>
<dbReference type="SMART" id="SM00460">
    <property type="entry name" value="TGc"/>
    <property type="match status" value="1"/>
</dbReference>
<dbReference type="PANTHER" id="PTHR46333:SF2">
    <property type="entry name" value="CYTOKINESIS PROTEIN 3"/>
    <property type="match status" value="1"/>
</dbReference>
<dbReference type="PANTHER" id="PTHR46333">
    <property type="entry name" value="CYTOKINESIS PROTEIN 3"/>
    <property type="match status" value="1"/>
</dbReference>
<dbReference type="InterPro" id="IPR052557">
    <property type="entry name" value="CAP/Cytokinesis_protein"/>
</dbReference>
<evidence type="ECO:0000259" key="2">
    <source>
        <dbReference type="SMART" id="SM00460"/>
    </source>
</evidence>
<comment type="caution">
    <text evidence="3">The sequence shown here is derived from an EMBL/GenBank/DDBJ whole genome shotgun (WGS) entry which is preliminary data.</text>
</comment>
<evidence type="ECO:0000313" key="3">
    <source>
        <dbReference type="EMBL" id="RKD32640.1"/>
    </source>
</evidence>
<accession>A0A419T533</accession>
<dbReference type="InterPro" id="IPR038765">
    <property type="entry name" value="Papain-like_cys_pep_sf"/>
</dbReference>
<keyword evidence="1" id="KW-0175">Coiled coil</keyword>
<dbReference type="RefSeq" id="WP_120196348.1">
    <property type="nucleotide sequence ID" value="NZ_MCIA01000010.1"/>
</dbReference>
<name>A0A419T533_9FIRM</name>
<dbReference type="Proteomes" id="UP000284277">
    <property type="component" value="Unassembled WGS sequence"/>
</dbReference>
<protein>
    <submittedName>
        <fullName evidence="3">Peptidase</fullName>
    </submittedName>
</protein>
<feature type="domain" description="Transglutaminase-like" evidence="2">
    <location>
        <begin position="139"/>
        <end position="200"/>
    </location>
</feature>
<proteinExistence type="predicted"/>
<feature type="coiled-coil region" evidence="1">
    <location>
        <begin position="284"/>
        <end position="338"/>
    </location>
</feature>
<dbReference type="InterPro" id="IPR002931">
    <property type="entry name" value="Transglutaminase-like"/>
</dbReference>
<organism evidence="3 4">
    <name type="scientific">Lacrimispora algidixylanolytica</name>
    <dbReference type="NCBI Taxonomy" id="94868"/>
    <lineage>
        <taxon>Bacteria</taxon>
        <taxon>Bacillati</taxon>
        <taxon>Bacillota</taxon>
        <taxon>Clostridia</taxon>
        <taxon>Lachnospirales</taxon>
        <taxon>Lachnospiraceae</taxon>
        <taxon>Lacrimispora</taxon>
    </lineage>
</organism>
<dbReference type="EMBL" id="MCIA01000010">
    <property type="protein sequence ID" value="RKD32640.1"/>
    <property type="molecule type" value="Genomic_DNA"/>
</dbReference>
<gene>
    <name evidence="3" type="ORF">BET01_17175</name>
</gene>